<accession>A0A6A3CER7</accession>
<reference evidence="2" key="1">
    <citation type="submission" date="2019-09" db="EMBL/GenBank/DDBJ databases">
        <title>Draft genome information of white flower Hibiscus syriacus.</title>
        <authorList>
            <person name="Kim Y.-M."/>
        </authorList>
    </citation>
    <scope>NUCLEOTIDE SEQUENCE [LARGE SCALE GENOMIC DNA]</scope>
    <source>
        <strain evidence="2">YM2019G1</strain>
    </source>
</reference>
<keyword evidence="3" id="KW-1185">Reference proteome</keyword>
<name>A0A6A3CER7_HIBSY</name>
<evidence type="ECO:0000313" key="3">
    <source>
        <dbReference type="Proteomes" id="UP000436088"/>
    </source>
</evidence>
<proteinExistence type="predicted"/>
<comment type="caution">
    <text evidence="2">The sequence shown here is derived from an EMBL/GenBank/DDBJ whole genome shotgun (WGS) entry which is preliminary data.</text>
</comment>
<gene>
    <name evidence="2" type="ORF">F3Y22_tig00005856pilonHSYRG00111</name>
</gene>
<sequence length="189" mass="20435">MAVIVGFVWCFIPVQVASQAWCSANAGGGVDKVPTRESPLCNIRLLELVRELDVPGLYVNALNEIEVLGKDNEGNKKFMEDAGVARAVILLLILSTFGVSKVPVRSGGRGFLGSGGGFYSHHRCGHQTGPKRGFRGGAARAAAAARGPRVSYPRVSIWSHLDRWILPDPTVSLRRLARGGWHGIRVRKP</sequence>
<feature type="chain" id="PRO_5025683942" evidence="1">
    <location>
        <begin position="19"/>
        <end position="189"/>
    </location>
</feature>
<protein>
    <submittedName>
        <fullName evidence="2">Uncharacterized protein</fullName>
    </submittedName>
</protein>
<dbReference type="AlphaFoldDB" id="A0A6A3CER7"/>
<dbReference type="EMBL" id="VEPZ02000316">
    <property type="protein sequence ID" value="KAE8727187.1"/>
    <property type="molecule type" value="Genomic_DNA"/>
</dbReference>
<organism evidence="2 3">
    <name type="scientific">Hibiscus syriacus</name>
    <name type="common">Rose of Sharon</name>
    <dbReference type="NCBI Taxonomy" id="106335"/>
    <lineage>
        <taxon>Eukaryota</taxon>
        <taxon>Viridiplantae</taxon>
        <taxon>Streptophyta</taxon>
        <taxon>Embryophyta</taxon>
        <taxon>Tracheophyta</taxon>
        <taxon>Spermatophyta</taxon>
        <taxon>Magnoliopsida</taxon>
        <taxon>eudicotyledons</taxon>
        <taxon>Gunneridae</taxon>
        <taxon>Pentapetalae</taxon>
        <taxon>rosids</taxon>
        <taxon>malvids</taxon>
        <taxon>Malvales</taxon>
        <taxon>Malvaceae</taxon>
        <taxon>Malvoideae</taxon>
        <taxon>Hibiscus</taxon>
    </lineage>
</organism>
<dbReference type="Proteomes" id="UP000436088">
    <property type="component" value="Unassembled WGS sequence"/>
</dbReference>
<feature type="signal peptide" evidence="1">
    <location>
        <begin position="1"/>
        <end position="18"/>
    </location>
</feature>
<evidence type="ECO:0000256" key="1">
    <source>
        <dbReference type="SAM" id="SignalP"/>
    </source>
</evidence>
<evidence type="ECO:0000313" key="2">
    <source>
        <dbReference type="EMBL" id="KAE8727187.1"/>
    </source>
</evidence>
<keyword evidence="1" id="KW-0732">Signal</keyword>